<protein>
    <recommendedName>
        <fullName evidence="3">YD repeat-containing protein</fullName>
    </recommendedName>
</protein>
<dbReference type="AlphaFoldDB" id="A0A923E2M0"/>
<gene>
    <name evidence="1" type="ORF">GM921_16440</name>
</gene>
<dbReference type="Proteomes" id="UP000601055">
    <property type="component" value="Unassembled WGS sequence"/>
</dbReference>
<accession>A0A923E2M0</accession>
<keyword evidence="2" id="KW-1185">Reference proteome</keyword>
<organism evidence="1 2">
    <name type="scientific">Pedobacter planticolens</name>
    <dbReference type="NCBI Taxonomy" id="2679964"/>
    <lineage>
        <taxon>Bacteria</taxon>
        <taxon>Pseudomonadati</taxon>
        <taxon>Bacteroidota</taxon>
        <taxon>Sphingobacteriia</taxon>
        <taxon>Sphingobacteriales</taxon>
        <taxon>Sphingobacteriaceae</taxon>
        <taxon>Pedobacter</taxon>
    </lineage>
</organism>
<dbReference type="RefSeq" id="WP_182923723.1">
    <property type="nucleotide sequence ID" value="NZ_WNXD01000002.1"/>
</dbReference>
<reference evidence="1" key="1">
    <citation type="submission" date="2019-11" db="EMBL/GenBank/DDBJ databases">
        <title>Description of Pedobacter sp. LMG 31464T.</title>
        <authorList>
            <person name="Carlier A."/>
            <person name="Qi S."/>
            <person name="Vandamme P."/>
        </authorList>
    </citation>
    <scope>NUCLEOTIDE SEQUENCE</scope>
    <source>
        <strain evidence="1">LMG 31464</strain>
    </source>
</reference>
<dbReference type="Gene3D" id="2.180.10.10">
    <property type="entry name" value="RHS repeat-associated core"/>
    <property type="match status" value="1"/>
</dbReference>
<sequence>MKKILSYSLIALMGLFAACKKEPKPVDPIATDPYKHSRPIESSSDDGSIYKYSYNTANQIVKMEYSEKGQPGFISLLTYTYANGKLSQIVIENGTSTKYITDYTYQGNTDFVESTFFNAIDYENPALPVIISTINTDYSYVDGKIFKMTTKNDKNIPTLISTYSFSIKGENTFVSIDHIPQVVNGFLLGFPYNTSTEYYKDVIDPISYFLASSTNESKFFPKAGTSSAYASSNYNQTYELDNVGRIKTISRTVPSNQNTVKTTYTYETY</sequence>
<dbReference type="PROSITE" id="PS51257">
    <property type="entry name" value="PROKAR_LIPOPROTEIN"/>
    <property type="match status" value="1"/>
</dbReference>
<evidence type="ECO:0000313" key="2">
    <source>
        <dbReference type="Proteomes" id="UP000601055"/>
    </source>
</evidence>
<comment type="caution">
    <text evidence="1">The sequence shown here is derived from an EMBL/GenBank/DDBJ whole genome shotgun (WGS) entry which is preliminary data.</text>
</comment>
<evidence type="ECO:0008006" key="3">
    <source>
        <dbReference type="Google" id="ProtNLM"/>
    </source>
</evidence>
<name>A0A923E2M0_9SPHI</name>
<dbReference type="EMBL" id="WNXD01000002">
    <property type="protein sequence ID" value="MBB2147095.1"/>
    <property type="molecule type" value="Genomic_DNA"/>
</dbReference>
<proteinExistence type="predicted"/>
<evidence type="ECO:0000313" key="1">
    <source>
        <dbReference type="EMBL" id="MBB2147095.1"/>
    </source>
</evidence>